<name>A0AAW1X8Y1_RUBAR</name>
<protein>
    <recommendedName>
        <fullName evidence="3">Reverse transcriptase domain-containing protein</fullName>
    </recommendedName>
</protein>
<evidence type="ECO:0000313" key="2">
    <source>
        <dbReference type="Proteomes" id="UP001457282"/>
    </source>
</evidence>
<dbReference type="AlphaFoldDB" id="A0AAW1X8Y1"/>
<dbReference type="PANTHER" id="PTHR46890">
    <property type="entry name" value="NON-LTR RETROLELEMENT REVERSE TRANSCRIPTASE-LIKE PROTEIN-RELATED"/>
    <property type="match status" value="1"/>
</dbReference>
<comment type="caution">
    <text evidence="1">The sequence shown here is derived from an EMBL/GenBank/DDBJ whole genome shotgun (WGS) entry which is preliminary data.</text>
</comment>
<dbReference type="PANTHER" id="PTHR46890:SF48">
    <property type="entry name" value="RNA-DIRECTED DNA POLYMERASE"/>
    <property type="match status" value="1"/>
</dbReference>
<evidence type="ECO:0008006" key="3">
    <source>
        <dbReference type="Google" id="ProtNLM"/>
    </source>
</evidence>
<organism evidence="1 2">
    <name type="scientific">Rubus argutus</name>
    <name type="common">Southern blackberry</name>
    <dbReference type="NCBI Taxonomy" id="59490"/>
    <lineage>
        <taxon>Eukaryota</taxon>
        <taxon>Viridiplantae</taxon>
        <taxon>Streptophyta</taxon>
        <taxon>Embryophyta</taxon>
        <taxon>Tracheophyta</taxon>
        <taxon>Spermatophyta</taxon>
        <taxon>Magnoliopsida</taxon>
        <taxon>eudicotyledons</taxon>
        <taxon>Gunneridae</taxon>
        <taxon>Pentapetalae</taxon>
        <taxon>rosids</taxon>
        <taxon>fabids</taxon>
        <taxon>Rosales</taxon>
        <taxon>Rosaceae</taxon>
        <taxon>Rosoideae</taxon>
        <taxon>Rosoideae incertae sedis</taxon>
        <taxon>Rubus</taxon>
    </lineage>
</organism>
<sequence>MDYFQQIFTSGSPDGIALFQMNPSKAPGPDGMSPFFFQKYWDLVGTDIGNAVIHFLTTKSMPHDLNFTHVVLIPKIKEPQDMSHLCPIVLCNVIYKIASKVLANRLKVFLPQIIAPEHSAFVPDRLISDNTLVTSELAHYMHNLR</sequence>
<proteinExistence type="predicted"/>
<accession>A0AAW1X8Y1</accession>
<reference evidence="1 2" key="1">
    <citation type="journal article" date="2023" name="G3 (Bethesda)">
        <title>A chromosome-length genome assembly and annotation of blackberry (Rubus argutus, cv. 'Hillquist').</title>
        <authorList>
            <person name="Bruna T."/>
            <person name="Aryal R."/>
            <person name="Dudchenko O."/>
            <person name="Sargent D.J."/>
            <person name="Mead D."/>
            <person name="Buti M."/>
            <person name="Cavallini A."/>
            <person name="Hytonen T."/>
            <person name="Andres J."/>
            <person name="Pham M."/>
            <person name="Weisz D."/>
            <person name="Mascagni F."/>
            <person name="Usai G."/>
            <person name="Natali L."/>
            <person name="Bassil N."/>
            <person name="Fernandez G.E."/>
            <person name="Lomsadze A."/>
            <person name="Armour M."/>
            <person name="Olukolu B."/>
            <person name="Poorten T."/>
            <person name="Britton C."/>
            <person name="Davik J."/>
            <person name="Ashrafi H."/>
            <person name="Aiden E.L."/>
            <person name="Borodovsky M."/>
            <person name="Worthington M."/>
        </authorList>
    </citation>
    <scope>NUCLEOTIDE SEQUENCE [LARGE SCALE GENOMIC DNA]</scope>
    <source>
        <strain evidence="1">PI 553951</strain>
    </source>
</reference>
<dbReference type="InterPro" id="IPR052343">
    <property type="entry name" value="Retrotransposon-Effector_Assoc"/>
</dbReference>
<gene>
    <name evidence="1" type="ORF">M0R45_020163</name>
</gene>
<dbReference type="Proteomes" id="UP001457282">
    <property type="component" value="Unassembled WGS sequence"/>
</dbReference>
<dbReference type="EMBL" id="JBEDUW010000004">
    <property type="protein sequence ID" value="KAK9932944.1"/>
    <property type="molecule type" value="Genomic_DNA"/>
</dbReference>
<evidence type="ECO:0000313" key="1">
    <source>
        <dbReference type="EMBL" id="KAK9932944.1"/>
    </source>
</evidence>
<keyword evidence="2" id="KW-1185">Reference proteome</keyword>